<evidence type="ECO:0000256" key="3">
    <source>
        <dbReference type="ARBA" id="ARBA00022729"/>
    </source>
</evidence>
<dbReference type="PROSITE" id="PS51257">
    <property type="entry name" value="PROKAR_LIPOPROTEIN"/>
    <property type="match status" value="1"/>
</dbReference>
<evidence type="ECO:0000256" key="6">
    <source>
        <dbReference type="ARBA" id="ARBA00023237"/>
    </source>
</evidence>
<evidence type="ECO:0000256" key="4">
    <source>
        <dbReference type="ARBA" id="ARBA00023136"/>
    </source>
</evidence>
<keyword evidence="5" id="KW-0564">Palmitate</keyword>
<organism evidence="8 9">
    <name type="scientific">Odoribacter splanchnicus</name>
    <dbReference type="NCBI Taxonomy" id="28118"/>
    <lineage>
        <taxon>Bacteria</taxon>
        <taxon>Pseudomonadati</taxon>
        <taxon>Bacteroidota</taxon>
        <taxon>Bacteroidia</taxon>
        <taxon>Bacteroidales</taxon>
        <taxon>Odoribacteraceae</taxon>
        <taxon>Odoribacter</taxon>
    </lineage>
</organism>
<reference evidence="8 9" key="1">
    <citation type="submission" date="2018-08" db="EMBL/GenBank/DDBJ databases">
        <title>A genome reference for cultivated species of the human gut microbiota.</title>
        <authorList>
            <person name="Zou Y."/>
            <person name="Xue W."/>
            <person name="Luo G."/>
        </authorList>
    </citation>
    <scope>NUCLEOTIDE SEQUENCE [LARGE SCALE GENOMIC DNA]</scope>
    <source>
        <strain evidence="8 9">AF16-14</strain>
    </source>
</reference>
<dbReference type="GO" id="GO:0009279">
    <property type="term" value="C:cell outer membrane"/>
    <property type="evidence" value="ECO:0007669"/>
    <property type="project" value="UniProtKB-SubCell"/>
</dbReference>
<evidence type="ECO:0000256" key="1">
    <source>
        <dbReference type="ARBA" id="ARBA00004442"/>
    </source>
</evidence>
<name>A0A1Y3YJ94_9BACT</name>
<gene>
    <name evidence="8" type="ORF">DWW57_04655</name>
</gene>
<sequence length="356" mass="40945">MKIVTYKIKIQYNLRIMKVIPTLSFITLIFLSAGCIRENRSGCGGYLSLKFRYTDSNGAPLTPGFPETDHLSVFVFDRQGIFVCERKDSALQLDHYMMEMPLPQGRYQFVVWAGLSESYRLSSHVPSQTHLEDFGLQLNRTTDNTVPILPSLLYHGLHETIDVNADEDQEITVDLRRITNNIHVIVHYATPTLQLRISIEDNNGNYDYQGETLSGQPISYLPEYSQPSDSPNTWIADFNVMQLQTDSDTRLKIYSPEKELQYNEKLISGLLAENPDIDFNSDHDFTIEITFDSYYVPVSIRINDWEIIIEEAVLPFFSPIKYMPEQRMSGRDQRMIELPDFLQSDLLHYPFGASVG</sequence>
<keyword evidence="7" id="KW-0449">Lipoprotein</keyword>
<dbReference type="Proteomes" id="UP000284243">
    <property type="component" value="Unassembled WGS sequence"/>
</dbReference>
<dbReference type="InterPro" id="IPR014941">
    <property type="entry name" value="FimB/Mfa2/Mfa3"/>
</dbReference>
<comment type="subcellular location">
    <subcellularLocation>
        <location evidence="1">Cell outer membrane</location>
    </subcellularLocation>
</comment>
<evidence type="ECO:0000313" key="9">
    <source>
        <dbReference type="Proteomes" id="UP000284243"/>
    </source>
</evidence>
<proteinExistence type="inferred from homology"/>
<dbReference type="Gene3D" id="2.60.40.2090">
    <property type="match status" value="1"/>
</dbReference>
<evidence type="ECO:0000313" key="8">
    <source>
        <dbReference type="EMBL" id="RGU57787.1"/>
    </source>
</evidence>
<evidence type="ECO:0008006" key="10">
    <source>
        <dbReference type="Google" id="ProtNLM"/>
    </source>
</evidence>
<keyword evidence="6" id="KW-0998">Cell outer membrane</keyword>
<keyword evidence="4" id="KW-0472">Membrane</keyword>
<dbReference type="EMBL" id="QRYC01000004">
    <property type="protein sequence ID" value="RGU57787.1"/>
    <property type="molecule type" value="Genomic_DNA"/>
</dbReference>
<accession>A0A1Y3YJ94</accession>
<protein>
    <recommendedName>
        <fullName evidence="10">FimB/Mfa2 family fimbrial subunit</fullName>
    </recommendedName>
</protein>
<comment type="similarity">
    <text evidence="2">Belongs to the bacteroidetes fimbrillin superfamily. FimB/Mfa2 family.</text>
</comment>
<evidence type="ECO:0000256" key="7">
    <source>
        <dbReference type="ARBA" id="ARBA00023288"/>
    </source>
</evidence>
<evidence type="ECO:0000256" key="5">
    <source>
        <dbReference type="ARBA" id="ARBA00023139"/>
    </source>
</evidence>
<keyword evidence="3" id="KW-0732">Signal</keyword>
<dbReference type="AlphaFoldDB" id="A0A1Y3YJ94"/>
<dbReference type="Pfam" id="PF08842">
    <property type="entry name" value="Mfa2"/>
    <property type="match status" value="1"/>
</dbReference>
<dbReference type="Gene3D" id="2.60.40.2100">
    <property type="match status" value="1"/>
</dbReference>
<evidence type="ECO:0000256" key="2">
    <source>
        <dbReference type="ARBA" id="ARBA00007248"/>
    </source>
</evidence>
<comment type="caution">
    <text evidence="8">The sequence shown here is derived from an EMBL/GenBank/DDBJ whole genome shotgun (WGS) entry which is preliminary data.</text>
</comment>